<gene>
    <name evidence="21" type="ORF">MNBD_GAMMA21-2515</name>
</gene>
<comment type="similarity">
    <text evidence="5">Belongs to the PEP-utilizing enzyme family.</text>
</comment>
<comment type="function">
    <text evidence="3">General (non sugar-specific) component of the phosphoenolpyruvate-dependent sugar phosphotransferase system (sugar PTS). This major carbohydrate active-transport system catalyzes the phosphorylation of incoming sugar substrates concomitantly with their translocation across the cell membrane. Enzyme I transfers the phosphoryl group from phosphoenolpyruvate (PEP) to the phosphoryl carrier protein (HPr).</text>
</comment>
<evidence type="ECO:0000256" key="11">
    <source>
        <dbReference type="ARBA" id="ARBA00022679"/>
    </source>
</evidence>
<evidence type="ECO:0000256" key="17">
    <source>
        <dbReference type="SAM" id="Coils"/>
    </source>
</evidence>
<keyword evidence="15" id="KW-0460">Magnesium</keyword>
<dbReference type="Gene3D" id="1.10.274.10">
    <property type="entry name" value="PtsI, HPr-binding domain"/>
    <property type="match status" value="1"/>
</dbReference>
<organism evidence="21">
    <name type="scientific">hydrothermal vent metagenome</name>
    <dbReference type="NCBI Taxonomy" id="652676"/>
    <lineage>
        <taxon>unclassified sequences</taxon>
        <taxon>metagenomes</taxon>
        <taxon>ecological metagenomes</taxon>
    </lineage>
</organism>
<reference evidence="21" key="1">
    <citation type="submission" date="2018-06" db="EMBL/GenBank/DDBJ databases">
        <authorList>
            <person name="Zhirakovskaya E."/>
        </authorList>
    </citation>
    <scope>NUCLEOTIDE SEQUENCE</scope>
</reference>
<dbReference type="EC" id="2.7.3.9" evidence="6"/>
<dbReference type="NCBIfam" id="TIGR01417">
    <property type="entry name" value="PTS_I_fam"/>
    <property type="match status" value="1"/>
</dbReference>
<dbReference type="SUPFAM" id="SSF51621">
    <property type="entry name" value="Phosphoenolpyruvate/pyruvate domain"/>
    <property type="match status" value="1"/>
</dbReference>
<dbReference type="InterPro" id="IPR000121">
    <property type="entry name" value="PEP_util_C"/>
</dbReference>
<evidence type="ECO:0000256" key="10">
    <source>
        <dbReference type="ARBA" id="ARBA00022597"/>
    </source>
</evidence>
<evidence type="ECO:0000259" key="18">
    <source>
        <dbReference type="Pfam" id="PF00391"/>
    </source>
</evidence>
<dbReference type="GO" id="GO:0005737">
    <property type="term" value="C:cytoplasm"/>
    <property type="evidence" value="ECO:0007669"/>
    <property type="project" value="UniProtKB-SubCell"/>
</dbReference>
<comment type="subcellular location">
    <subcellularLocation>
        <location evidence="4">Cytoplasm</location>
    </subcellularLocation>
</comment>
<evidence type="ECO:0000259" key="19">
    <source>
        <dbReference type="Pfam" id="PF02896"/>
    </source>
</evidence>
<feature type="coiled-coil region" evidence="17">
    <location>
        <begin position="36"/>
        <end position="63"/>
    </location>
</feature>
<evidence type="ECO:0000256" key="5">
    <source>
        <dbReference type="ARBA" id="ARBA00007837"/>
    </source>
</evidence>
<evidence type="ECO:0000256" key="13">
    <source>
        <dbReference type="ARBA" id="ARBA00022723"/>
    </source>
</evidence>
<feature type="domain" description="PEP-utilising enzyme C-terminal" evidence="19">
    <location>
        <begin position="260"/>
        <end position="550"/>
    </location>
</feature>
<keyword evidence="12" id="KW-0598">Phosphotransferase system</keyword>
<evidence type="ECO:0000256" key="1">
    <source>
        <dbReference type="ARBA" id="ARBA00000683"/>
    </source>
</evidence>
<dbReference type="InterPro" id="IPR050499">
    <property type="entry name" value="PEP-utilizing_PTS_enzyme"/>
</dbReference>
<dbReference type="InterPro" id="IPR006318">
    <property type="entry name" value="PTS_EI-like"/>
</dbReference>
<dbReference type="PANTHER" id="PTHR46244">
    <property type="entry name" value="PHOSPHOENOLPYRUVATE-PROTEIN PHOSPHOTRANSFERASE"/>
    <property type="match status" value="1"/>
</dbReference>
<dbReference type="SUPFAM" id="SSF52009">
    <property type="entry name" value="Phosphohistidine domain"/>
    <property type="match status" value="1"/>
</dbReference>
<keyword evidence="17" id="KW-0175">Coiled coil</keyword>
<dbReference type="GO" id="GO:0046872">
    <property type="term" value="F:metal ion binding"/>
    <property type="evidence" value="ECO:0007669"/>
    <property type="project" value="UniProtKB-KW"/>
</dbReference>
<comment type="catalytic activity">
    <reaction evidence="1">
        <text>L-histidyl-[protein] + phosphoenolpyruvate = N(pros)-phospho-L-histidyl-[protein] + pyruvate</text>
        <dbReference type="Rhea" id="RHEA:23880"/>
        <dbReference type="Rhea" id="RHEA-COMP:9745"/>
        <dbReference type="Rhea" id="RHEA-COMP:9746"/>
        <dbReference type="ChEBI" id="CHEBI:15361"/>
        <dbReference type="ChEBI" id="CHEBI:29979"/>
        <dbReference type="ChEBI" id="CHEBI:58702"/>
        <dbReference type="ChEBI" id="CHEBI:64837"/>
        <dbReference type="EC" id="2.7.3.9"/>
    </reaction>
</comment>
<evidence type="ECO:0000256" key="14">
    <source>
        <dbReference type="ARBA" id="ARBA00022777"/>
    </source>
</evidence>
<evidence type="ECO:0000256" key="9">
    <source>
        <dbReference type="ARBA" id="ARBA00022490"/>
    </source>
</evidence>
<dbReference type="EMBL" id="UOFR01000049">
    <property type="protein sequence ID" value="VAW97435.1"/>
    <property type="molecule type" value="Genomic_DNA"/>
</dbReference>
<dbReference type="GO" id="GO:0008965">
    <property type="term" value="F:phosphoenolpyruvate-protein phosphotransferase activity"/>
    <property type="evidence" value="ECO:0007669"/>
    <property type="project" value="UniProtKB-EC"/>
</dbReference>
<dbReference type="GO" id="GO:0009401">
    <property type="term" value="P:phosphoenolpyruvate-dependent sugar phosphotransferase system"/>
    <property type="evidence" value="ECO:0007669"/>
    <property type="project" value="UniProtKB-KW"/>
</dbReference>
<dbReference type="Pfam" id="PF05524">
    <property type="entry name" value="PEP-utilisers_N"/>
    <property type="match status" value="1"/>
</dbReference>
<dbReference type="InterPro" id="IPR015813">
    <property type="entry name" value="Pyrv/PenolPyrv_kinase-like_dom"/>
</dbReference>
<evidence type="ECO:0000256" key="15">
    <source>
        <dbReference type="ARBA" id="ARBA00022842"/>
    </source>
</evidence>
<keyword evidence="8" id="KW-0813">Transport</keyword>
<comment type="cofactor">
    <cofactor evidence="2">
        <name>Mg(2+)</name>
        <dbReference type="ChEBI" id="CHEBI:18420"/>
    </cofactor>
</comment>
<evidence type="ECO:0000256" key="16">
    <source>
        <dbReference type="ARBA" id="ARBA00033235"/>
    </source>
</evidence>
<keyword evidence="10" id="KW-0762">Sugar transport</keyword>
<dbReference type="InterPro" id="IPR024692">
    <property type="entry name" value="PTS_EI"/>
</dbReference>
<evidence type="ECO:0000256" key="7">
    <source>
        <dbReference type="ARBA" id="ARBA00016544"/>
    </source>
</evidence>
<proteinExistence type="inferred from homology"/>
<dbReference type="InterPro" id="IPR008731">
    <property type="entry name" value="PTS_EIN"/>
</dbReference>
<dbReference type="PRINTS" id="PR01736">
    <property type="entry name" value="PHPHTRNFRASE"/>
</dbReference>
<evidence type="ECO:0000256" key="8">
    <source>
        <dbReference type="ARBA" id="ARBA00022448"/>
    </source>
</evidence>
<feature type="domain" description="PEP-utilising enzyme mobile" evidence="18">
    <location>
        <begin position="163"/>
        <end position="233"/>
    </location>
</feature>
<evidence type="ECO:0000259" key="20">
    <source>
        <dbReference type="Pfam" id="PF05524"/>
    </source>
</evidence>
<evidence type="ECO:0000256" key="12">
    <source>
        <dbReference type="ARBA" id="ARBA00022683"/>
    </source>
</evidence>
<dbReference type="PANTHER" id="PTHR46244:SF3">
    <property type="entry name" value="PHOSPHOENOLPYRUVATE-PROTEIN PHOSPHOTRANSFERASE"/>
    <property type="match status" value="1"/>
</dbReference>
<dbReference type="InterPro" id="IPR036618">
    <property type="entry name" value="PtsI_HPr-bd_sf"/>
</dbReference>
<dbReference type="Gene3D" id="3.50.30.10">
    <property type="entry name" value="Phosphohistidine domain"/>
    <property type="match status" value="1"/>
</dbReference>
<dbReference type="Pfam" id="PF00391">
    <property type="entry name" value="PEP-utilizers"/>
    <property type="match status" value="1"/>
</dbReference>
<dbReference type="InterPro" id="IPR040442">
    <property type="entry name" value="Pyrv_kinase-like_dom_sf"/>
</dbReference>
<dbReference type="PROSITE" id="PS00370">
    <property type="entry name" value="PEP_ENZYMES_PHOS_SITE"/>
    <property type="match status" value="1"/>
</dbReference>
<dbReference type="Gene3D" id="3.20.20.60">
    <property type="entry name" value="Phosphoenolpyruvate-binding domains"/>
    <property type="match status" value="1"/>
</dbReference>
<dbReference type="PIRSF" id="PIRSF000732">
    <property type="entry name" value="PTS_enzyme_I"/>
    <property type="match status" value="1"/>
</dbReference>
<dbReference type="InterPro" id="IPR023151">
    <property type="entry name" value="PEP_util_CS"/>
</dbReference>
<evidence type="ECO:0000313" key="21">
    <source>
        <dbReference type="EMBL" id="VAW97435.1"/>
    </source>
</evidence>
<keyword evidence="9" id="KW-0963">Cytoplasm</keyword>
<dbReference type="GO" id="GO:0016301">
    <property type="term" value="F:kinase activity"/>
    <property type="evidence" value="ECO:0007669"/>
    <property type="project" value="UniProtKB-KW"/>
</dbReference>
<evidence type="ECO:0000256" key="3">
    <source>
        <dbReference type="ARBA" id="ARBA00002728"/>
    </source>
</evidence>
<dbReference type="InterPro" id="IPR018274">
    <property type="entry name" value="PEP_util_AS"/>
</dbReference>
<name>A0A3B0ZV52_9ZZZZ</name>
<keyword evidence="21" id="KW-0670">Pyruvate</keyword>
<accession>A0A3B0ZV52</accession>
<dbReference type="Pfam" id="PF02896">
    <property type="entry name" value="PEP-utilizers_C"/>
    <property type="match status" value="1"/>
</dbReference>
<feature type="domain" description="Phosphotransferase system enzyme I N-terminal" evidence="20">
    <location>
        <begin position="6"/>
        <end position="129"/>
    </location>
</feature>
<keyword evidence="11 21" id="KW-0808">Transferase</keyword>
<dbReference type="AlphaFoldDB" id="A0A3B0ZV52"/>
<sequence>MTLSLQGTGVSNGVAIGPVHILQRGSLEILEYVLSEELIEAEVQRFERALVAVKEQLRFVRNKIPEQTQSDITAFIDTHLLMLDDSTLSRVPINIMLETRCNAEWALQTQRDALVKVFDEMDDPYLRTRRDDIDHVVTSIQRELLSSPMYHHVHHIQEQRFGGHIIVADDLSPADTVLMQHQGIAAFITESGGPTSHTAILARSLNIPAIVGLHRARQMLIDLETIIVDGQQGVVLAKPESAMLQHYQTKKRDNLQLIERHKQNKDIPAVTKDGKNIALRANIELVEDVVAMKALGANGVGLFRTEYLFMNRDSWPPEQEQYETYRQVLAELDGQVLTIRTIDLGADKQVDGGRHDLNNITNPALGLRAIRLCLQDPEIFLPQLRAILRASAHGRIRIMLPMISNAQEVIQIRQQIDSVCQQLTREDIDYDPEIQIGGMVEVPAAAVNARMLCEYLDFLSIGTNDLIQYTLAIDRIDDEVNYLYDPLNPAVLSLISNVIAAGKQANIPVAMCGEMAGDAMFTRLLLGMGLEEFSMHPNALAEVKNVILNSDVTQLRPDAEALLNCTSHNQFQDLLDQFSQH</sequence>
<evidence type="ECO:0000256" key="2">
    <source>
        <dbReference type="ARBA" id="ARBA00001946"/>
    </source>
</evidence>
<dbReference type="InterPro" id="IPR008279">
    <property type="entry name" value="PEP-util_enz_mobile_dom"/>
</dbReference>
<keyword evidence="13" id="KW-0479">Metal-binding</keyword>
<keyword evidence="14" id="KW-0418">Kinase</keyword>
<evidence type="ECO:0000256" key="4">
    <source>
        <dbReference type="ARBA" id="ARBA00004496"/>
    </source>
</evidence>
<dbReference type="SUPFAM" id="SSF47831">
    <property type="entry name" value="Enzyme I of the PEP:sugar phosphotransferase system HPr-binding (sub)domain"/>
    <property type="match status" value="1"/>
</dbReference>
<dbReference type="InterPro" id="IPR036637">
    <property type="entry name" value="Phosphohistidine_dom_sf"/>
</dbReference>
<protein>
    <recommendedName>
        <fullName evidence="7">Phosphoenolpyruvate-protein phosphotransferase</fullName>
        <ecNumber evidence="6">2.7.3.9</ecNumber>
    </recommendedName>
    <alternativeName>
        <fullName evidence="16">Phosphotransferase system, enzyme I</fullName>
    </alternativeName>
</protein>
<dbReference type="PROSITE" id="PS00742">
    <property type="entry name" value="PEP_ENZYMES_2"/>
    <property type="match status" value="1"/>
</dbReference>
<evidence type="ECO:0000256" key="6">
    <source>
        <dbReference type="ARBA" id="ARBA00012232"/>
    </source>
</evidence>